<dbReference type="InterPro" id="IPR029044">
    <property type="entry name" value="Nucleotide-diphossugar_trans"/>
</dbReference>
<evidence type="ECO:0000313" key="7">
    <source>
        <dbReference type="EMBL" id="QOY36138.1"/>
    </source>
</evidence>
<dbReference type="Gene3D" id="3.30.310.50">
    <property type="entry name" value="Alpha-D-phosphohexomutase, C-terminal domain"/>
    <property type="match status" value="1"/>
</dbReference>
<proteinExistence type="inferred from homology"/>
<reference evidence="6 8" key="1">
    <citation type="submission" date="2016-10" db="EMBL/GenBank/DDBJ databases">
        <title>Draft genome sequences of four alkaliphilic bacteria belonging to the Anaerobacillus genus.</title>
        <authorList>
            <person name="Bassil N.M."/>
            <person name="Lloyd J.R."/>
        </authorList>
    </citation>
    <scope>NUCLEOTIDE SEQUENCE [LARGE SCALE GENOMIC DNA]</scope>
    <source>
        <strain evidence="6 8">NB2006</strain>
    </source>
</reference>
<dbReference type="KEGG" id="aia:AWH56_000085"/>
<dbReference type="AlphaFoldDB" id="A0A1S2LRC6"/>
<dbReference type="PANTHER" id="PTHR22572">
    <property type="entry name" value="SUGAR-1-PHOSPHATE GUANYL TRANSFERASE"/>
    <property type="match status" value="1"/>
</dbReference>
<dbReference type="Proteomes" id="UP000180175">
    <property type="component" value="Chromosome"/>
</dbReference>
<comment type="similarity">
    <text evidence="2">Belongs to the phosphohexose mutase family.</text>
</comment>
<dbReference type="GO" id="GO:0016868">
    <property type="term" value="F:intramolecular phosphotransferase activity"/>
    <property type="evidence" value="ECO:0007669"/>
    <property type="project" value="InterPro"/>
</dbReference>
<feature type="domain" description="Alpha-D-phosphohexomutase alpha/beta/alpha" evidence="4">
    <location>
        <begin position="382"/>
        <end position="513"/>
    </location>
</feature>
<dbReference type="SUPFAM" id="SSF53738">
    <property type="entry name" value="Phosphoglucomutase, first 3 domains"/>
    <property type="match status" value="2"/>
</dbReference>
<sequence>MKAVIMAGGKGTRLRPLTCNIPKPMVPLVHKPVMEYSIELLKKYGITEIAVTLQYLPDVIKDYFGDGSQFGVKLHYFVEKLPLGTAGSIKNAQKFLDERFVVISGDGLTDFNLSKGIQFHLEKNALATIFMKQVETPLDYGVILTNENNEVVRFIEKPNWNEVFSDTVNTGIYVLEPEIFTFLEEGVPTDFSKDTFPLLMKEKQAIFGFKADGYWSDVGNLYSYRETQFDMLKKKVQVSLLGNETNEGIWIGKNVHIEDDVTLNGPISIGDGTVIRSGSILDGQCIIGKHSILSTNCTLKKSILWNDIYVGDSSELRGTTICKGTKLENSASLYEASVIGEQCTIASNAIIKPEVKVWPNKTIEESAIVHTSLIWGKKITRSLFNGRGVSGLANVEITPDFFARLASAYGAVLPQGGKIVLGSDSYSITNLMKSSFQTGILSAGISTVDIGITIPPIVRFTVEREPVIGGVYFRFVNRNGEMQISAEFYDGKGYPISAELERKIENAFWQEDYRRASFDQIGFSASVNNVEDSYINSLISLISIKQIKNANLKVIIGFEHCHHFYFVPKLLEKLNCEIYTVPNHKAPIELSKYVQGVGGDLGILIGETGEFLKVITEEGEIVADETMLALYIMLHFYEKKEGIMAIPHHGSSELDILAKRLGGKIVRTKADPRSIMEKEGSVFTYLFDAQYAFIHIVEMMTKQNIKLSQLIKMLPSIHLLSESVYCPKTAKGLVMRILMQENSQSKIELLDGIKVHHPDGGWTLILPDREKPVFTVYSQAKDLNIARQQSSNYVKKILNIQKYQDLETVGDNK</sequence>
<reference evidence="7 8" key="3">
    <citation type="journal article" date="2019" name="Int. J. Syst. Evol. Microbiol.">
        <title>Anaerobacillus isosaccharinicus sp. nov., an alkaliphilic bacterium which degrades isosaccharinic acid.</title>
        <authorList>
            <person name="Bassil N.M."/>
            <person name="Lloyd J.R."/>
        </authorList>
    </citation>
    <scope>NUCLEOTIDE SEQUENCE [LARGE SCALE GENOMIC DNA]</scope>
    <source>
        <strain evidence="7 8">NB2006</strain>
    </source>
</reference>
<evidence type="ECO:0000256" key="2">
    <source>
        <dbReference type="ARBA" id="ARBA00010231"/>
    </source>
</evidence>
<gene>
    <name evidence="7" type="ORF">AWH56_000085</name>
    <name evidence="6" type="ORF">AWH56_12055</name>
</gene>
<dbReference type="InterPro" id="IPR005844">
    <property type="entry name" value="A-D-PHexomutase_a/b/a-I"/>
</dbReference>
<dbReference type="InterPro" id="IPR011004">
    <property type="entry name" value="Trimer_LpxA-like_sf"/>
</dbReference>
<reference evidence="7 8" key="2">
    <citation type="journal article" date="2017" name="Genome Announc.">
        <title>Draft Genome Sequences of Four Alkaliphilic Bacteria Belonging to the Anaerobacillus Genus.</title>
        <authorList>
            <person name="Bassil N.M."/>
            <person name="Lloyd J.R."/>
        </authorList>
    </citation>
    <scope>NUCLEOTIDE SEQUENCE [LARGE SCALE GENOMIC DNA]</scope>
    <source>
        <strain evidence="7 8">NB2006</strain>
    </source>
</reference>
<dbReference type="InterPro" id="IPR056729">
    <property type="entry name" value="GMPPB_C"/>
</dbReference>
<dbReference type="Gene3D" id="3.40.120.10">
    <property type="entry name" value="Alpha-D-Glucose-1,6-Bisphosphate, subunit A, domain 3"/>
    <property type="match status" value="3"/>
</dbReference>
<dbReference type="InterPro" id="IPR050486">
    <property type="entry name" value="Mannose-1P_guanyltransferase"/>
</dbReference>
<feature type="domain" description="Mannose-1-phosphate guanyltransferase C-terminal" evidence="5">
    <location>
        <begin position="264"/>
        <end position="367"/>
    </location>
</feature>
<dbReference type="InterPro" id="IPR005835">
    <property type="entry name" value="NTP_transferase_dom"/>
</dbReference>
<evidence type="ECO:0000259" key="5">
    <source>
        <dbReference type="Pfam" id="PF25087"/>
    </source>
</evidence>
<dbReference type="RefSeq" id="WP_071317336.1">
    <property type="nucleotide sequence ID" value="NZ_CP063356.2"/>
</dbReference>
<organism evidence="6 8">
    <name type="scientific">Anaerobacillus isosaccharinicus</name>
    <dbReference type="NCBI Taxonomy" id="1532552"/>
    <lineage>
        <taxon>Bacteria</taxon>
        <taxon>Bacillati</taxon>
        <taxon>Bacillota</taxon>
        <taxon>Bacilli</taxon>
        <taxon>Bacillales</taxon>
        <taxon>Bacillaceae</taxon>
        <taxon>Anaerobacillus</taxon>
    </lineage>
</organism>
<evidence type="ECO:0000259" key="3">
    <source>
        <dbReference type="Pfam" id="PF00483"/>
    </source>
</evidence>
<keyword evidence="8" id="KW-1185">Reference proteome</keyword>
<dbReference type="OrthoDB" id="9801899at2"/>
<keyword evidence="7" id="KW-0808">Transferase</keyword>
<dbReference type="SUPFAM" id="SSF53448">
    <property type="entry name" value="Nucleotide-diphospho-sugar transferases"/>
    <property type="match status" value="1"/>
</dbReference>
<evidence type="ECO:0000313" key="6">
    <source>
        <dbReference type="EMBL" id="OIJ14946.1"/>
    </source>
</evidence>
<dbReference type="GO" id="GO:0016740">
    <property type="term" value="F:transferase activity"/>
    <property type="evidence" value="ECO:0007669"/>
    <property type="project" value="UniProtKB-KW"/>
</dbReference>
<dbReference type="CDD" id="cd04181">
    <property type="entry name" value="NTP_transferase"/>
    <property type="match status" value="1"/>
</dbReference>
<accession>A0A1S2LRC6</accession>
<dbReference type="EMBL" id="LQXD01000109">
    <property type="protein sequence ID" value="OIJ14946.1"/>
    <property type="molecule type" value="Genomic_DNA"/>
</dbReference>
<reference evidence="7" key="4">
    <citation type="submission" date="2020-10" db="EMBL/GenBank/DDBJ databases">
        <authorList>
            <person name="Bassil N.M."/>
            <person name="Lloyd J.R."/>
        </authorList>
    </citation>
    <scope>NUCLEOTIDE SEQUENCE</scope>
    <source>
        <strain evidence="7">NB2006</strain>
    </source>
</reference>
<name>A0A1S2LRC6_9BACI</name>
<dbReference type="Pfam" id="PF02878">
    <property type="entry name" value="PGM_PMM_I"/>
    <property type="match status" value="1"/>
</dbReference>
<dbReference type="Gene3D" id="2.160.10.10">
    <property type="entry name" value="Hexapeptide repeat proteins"/>
    <property type="match status" value="1"/>
</dbReference>
<dbReference type="InterPro" id="IPR016055">
    <property type="entry name" value="A-D-PHexomutase_a/b/a-I/II/III"/>
</dbReference>
<protein>
    <submittedName>
        <fullName evidence="7">NTP transferase domain-containing protein</fullName>
    </submittedName>
</protein>
<dbReference type="InterPro" id="IPR036900">
    <property type="entry name" value="A-D-PHexomutase_C_sf"/>
</dbReference>
<dbReference type="GO" id="GO:0005975">
    <property type="term" value="P:carbohydrate metabolic process"/>
    <property type="evidence" value="ECO:0007669"/>
    <property type="project" value="InterPro"/>
</dbReference>
<dbReference type="Pfam" id="PF00483">
    <property type="entry name" value="NTP_transferase"/>
    <property type="match status" value="1"/>
</dbReference>
<comment type="similarity">
    <text evidence="1">Belongs to the transferase hexapeptide repeat family.</text>
</comment>
<feature type="domain" description="Nucleotidyl transferase" evidence="3">
    <location>
        <begin position="2"/>
        <end position="231"/>
    </location>
</feature>
<evidence type="ECO:0000313" key="8">
    <source>
        <dbReference type="Proteomes" id="UP000180175"/>
    </source>
</evidence>
<dbReference type="Gene3D" id="3.90.550.10">
    <property type="entry name" value="Spore Coat Polysaccharide Biosynthesis Protein SpsA, Chain A"/>
    <property type="match status" value="1"/>
</dbReference>
<dbReference type="EMBL" id="CP063356">
    <property type="protein sequence ID" value="QOY36138.1"/>
    <property type="molecule type" value="Genomic_DNA"/>
</dbReference>
<evidence type="ECO:0000256" key="1">
    <source>
        <dbReference type="ARBA" id="ARBA00007274"/>
    </source>
</evidence>
<dbReference type="SUPFAM" id="SSF55957">
    <property type="entry name" value="Phosphoglucomutase, C-terminal domain"/>
    <property type="match status" value="1"/>
</dbReference>
<evidence type="ECO:0000259" key="4">
    <source>
        <dbReference type="Pfam" id="PF02878"/>
    </source>
</evidence>
<dbReference type="Pfam" id="PF25087">
    <property type="entry name" value="GMPPB_C"/>
    <property type="match status" value="1"/>
</dbReference>
<dbReference type="SUPFAM" id="SSF51161">
    <property type="entry name" value="Trimeric LpxA-like enzymes"/>
    <property type="match status" value="1"/>
</dbReference>